<organism evidence="3 4">
    <name type="scientific">Streptomyces coeruleofuscus</name>
    <dbReference type="NCBI Taxonomy" id="66879"/>
    <lineage>
        <taxon>Bacteria</taxon>
        <taxon>Bacillati</taxon>
        <taxon>Actinomycetota</taxon>
        <taxon>Actinomycetes</taxon>
        <taxon>Kitasatosporales</taxon>
        <taxon>Streptomycetaceae</taxon>
        <taxon>Streptomyces</taxon>
    </lineage>
</organism>
<evidence type="ECO:0000256" key="1">
    <source>
        <dbReference type="ARBA" id="ARBA00022729"/>
    </source>
</evidence>
<evidence type="ECO:0000313" key="4">
    <source>
        <dbReference type="Proteomes" id="UP001499986"/>
    </source>
</evidence>
<protein>
    <recommendedName>
        <fullName evidence="2">Tyrosinase copper-binding domain-containing protein</fullName>
    </recommendedName>
</protein>
<dbReference type="InterPro" id="IPR028994">
    <property type="entry name" value="Integrin_alpha_N"/>
</dbReference>
<dbReference type="PANTHER" id="PTHR46580">
    <property type="entry name" value="SENSOR KINASE-RELATED"/>
    <property type="match status" value="1"/>
</dbReference>
<keyword evidence="1" id="KW-0732">Signal</keyword>
<sequence length="778" mass="85855">MGIRKNYRSLTSVERDRLVQALIDLKSKGIVDQFAAMHEEHFSHGIHRGSHFLPWHREFILRFEAELRKFHPDITLPYWDSSVDQSPSDPLWQNAFLGQFNLPWGLTRSLGSDTLPTPQQVQANQGRGFYDAFWAELESDIHNPPHRWVGGVMASAASPGDPVFYLHHCWIDLLWVRWQLAHPGAPFVASRPGQGLNDPLMGWPDRTPEKVLDHHALGYSYDVEPTAAVGSNIVWHNSNTNDTQIWQMNGERITRRATVLDEAGNVIRIGSPWHIVGTGDMNGDGKADIVWHNSSTNDTQIWQMNGERITRRATVLDEAGNVIRIGSPWHIVGTGDMNGDGKADIVWHNSSTNDTQIWQMNGERITRRATVLDEAGNVIRIGSPWHIVGTGDMNGDGKADIVWHNSNTNDTQIWQMNGERITRQATVLDEAGNVIRIGSPWHIVGTGDMNGDGKADIVWHNSSTNDTQIWQMNGERITRRATVLDEAGNVIRIGPPWHIVGNRSTLSFGAIVWRNSASNDLQFWFMNGSQIKGRNGVVDENGNGIQVGPPWNIAGVAGLADETAILWRNSVSKDLQFWFMNGSQIKGRNGVVDENGNGIQVGPPWNIAGVAGLADETAILWRNSASNDLQFWFMNGSQIKGRNGVVDENGNGIQVGPPWNIAGVAGLADETAILWRNSVSKDLQFWFMNGSQIKGRNGVVDENGNGIQVGPPWNIAGVAGLADANAILWRNSVSKDLQFWFMNGSQIKGRNGVVDENGNGIQVGPPWNIAAAVSSSGS</sequence>
<evidence type="ECO:0000313" key="3">
    <source>
        <dbReference type="EMBL" id="GAA2426150.1"/>
    </source>
</evidence>
<dbReference type="RefSeq" id="WP_346139494.1">
    <property type="nucleotide sequence ID" value="NZ_BAAASE010000017.1"/>
</dbReference>
<reference evidence="4" key="1">
    <citation type="journal article" date="2019" name="Int. J. Syst. Evol. Microbiol.">
        <title>The Global Catalogue of Microorganisms (GCM) 10K type strain sequencing project: providing services to taxonomists for standard genome sequencing and annotation.</title>
        <authorList>
            <consortium name="The Broad Institute Genomics Platform"/>
            <consortium name="The Broad Institute Genome Sequencing Center for Infectious Disease"/>
            <person name="Wu L."/>
            <person name="Ma J."/>
        </authorList>
    </citation>
    <scope>NUCLEOTIDE SEQUENCE [LARGE SCALE GENOMIC DNA]</scope>
    <source>
        <strain evidence="4">JCM 4358</strain>
    </source>
</reference>
<dbReference type="EMBL" id="BAAASE010000017">
    <property type="protein sequence ID" value="GAA2426150.1"/>
    <property type="molecule type" value="Genomic_DNA"/>
</dbReference>
<dbReference type="Pfam" id="PF00264">
    <property type="entry name" value="Tyrosinase"/>
    <property type="match status" value="2"/>
</dbReference>
<dbReference type="InterPro" id="IPR002227">
    <property type="entry name" value="Tyrosinase_Cu-bd"/>
</dbReference>
<dbReference type="InterPro" id="IPR008922">
    <property type="entry name" value="Di-copper_centre_dom_sf"/>
</dbReference>
<dbReference type="Gene3D" id="1.10.1280.10">
    <property type="entry name" value="Di-copper center containing domain from catechol oxidase"/>
    <property type="match status" value="2"/>
</dbReference>
<gene>
    <name evidence="3" type="ORF">GCM10010255_80460</name>
</gene>
<comment type="caution">
    <text evidence="3">The sequence shown here is derived from an EMBL/GenBank/DDBJ whole genome shotgun (WGS) entry which is preliminary data.</text>
</comment>
<evidence type="ECO:0000259" key="2">
    <source>
        <dbReference type="PROSITE" id="PS00498"/>
    </source>
</evidence>
<dbReference type="InterPro" id="IPR013517">
    <property type="entry name" value="FG-GAP"/>
</dbReference>
<proteinExistence type="predicted"/>
<dbReference type="PROSITE" id="PS00498">
    <property type="entry name" value="TYROSINASE_2"/>
    <property type="match status" value="1"/>
</dbReference>
<accession>A0ABP5WHK2</accession>
<keyword evidence="4" id="KW-1185">Reference proteome</keyword>
<dbReference type="SUPFAM" id="SSF48056">
    <property type="entry name" value="Di-copper centre-containing domain"/>
    <property type="match status" value="1"/>
</dbReference>
<dbReference type="Proteomes" id="UP001499986">
    <property type="component" value="Unassembled WGS sequence"/>
</dbReference>
<dbReference type="PANTHER" id="PTHR46580:SF2">
    <property type="entry name" value="MAM DOMAIN-CONTAINING PROTEIN"/>
    <property type="match status" value="1"/>
</dbReference>
<name>A0ABP5WHK2_9ACTN</name>
<dbReference type="Gene3D" id="2.40.128.340">
    <property type="match status" value="2"/>
</dbReference>
<dbReference type="SUPFAM" id="SSF69318">
    <property type="entry name" value="Integrin alpha N-terminal domain"/>
    <property type="match status" value="1"/>
</dbReference>
<dbReference type="Pfam" id="PF13517">
    <property type="entry name" value="FG-GAP_3"/>
    <property type="match status" value="1"/>
</dbReference>
<feature type="domain" description="Tyrosinase copper-binding" evidence="2">
    <location>
        <begin position="161"/>
        <end position="172"/>
    </location>
</feature>